<dbReference type="InterPro" id="IPR048761">
    <property type="entry name" value="SMUBP-2_HCS1_1B"/>
</dbReference>
<evidence type="ECO:0008006" key="12">
    <source>
        <dbReference type="Google" id="ProtNLM"/>
    </source>
</evidence>
<feature type="compositionally biased region" description="Basic residues" evidence="6">
    <location>
        <begin position="89"/>
        <end position="100"/>
    </location>
</feature>
<evidence type="ECO:0000256" key="2">
    <source>
        <dbReference type="ARBA" id="ARBA00022741"/>
    </source>
</evidence>
<keyword evidence="11" id="KW-1185">Reference proteome</keyword>
<dbReference type="PANTHER" id="PTHR43788:SF17">
    <property type="entry name" value="OS09G0130800 PROTEIN"/>
    <property type="match status" value="1"/>
</dbReference>
<reference evidence="10" key="1">
    <citation type="journal article" date="2018" name="DNA Res.">
        <title>Multiple hybrid de novo genome assembly of finger millet, an orphan allotetraploid crop.</title>
        <authorList>
            <person name="Hatakeyama M."/>
            <person name="Aluri S."/>
            <person name="Balachadran M.T."/>
            <person name="Sivarajan S.R."/>
            <person name="Patrignani A."/>
            <person name="Gruter S."/>
            <person name="Poveda L."/>
            <person name="Shimizu-Inatsugi R."/>
            <person name="Baeten J."/>
            <person name="Francoijs K.J."/>
            <person name="Nataraja K.N."/>
            <person name="Reddy Y.A.N."/>
            <person name="Phadnis S."/>
            <person name="Ravikumar R.L."/>
            <person name="Schlapbach R."/>
            <person name="Sreeman S.M."/>
            <person name="Shimizu K.K."/>
        </authorList>
    </citation>
    <scope>NUCLEOTIDE SEQUENCE</scope>
</reference>
<dbReference type="InterPro" id="IPR027417">
    <property type="entry name" value="P-loop_NTPase"/>
</dbReference>
<dbReference type="InterPro" id="IPR041677">
    <property type="entry name" value="DNA2/NAM7_AAA_11"/>
</dbReference>
<dbReference type="AlphaFoldDB" id="A0AAV5FLH0"/>
<gene>
    <name evidence="10" type="primary">gb25389</name>
    <name evidence="10" type="ORF">PR202_gb25389</name>
</gene>
<dbReference type="Pfam" id="PF13086">
    <property type="entry name" value="AAA_11"/>
    <property type="match status" value="1"/>
</dbReference>
<dbReference type="Pfam" id="PF13087">
    <property type="entry name" value="AAA_12"/>
    <property type="match status" value="1"/>
</dbReference>
<feature type="compositionally biased region" description="Low complexity" evidence="6">
    <location>
        <begin position="680"/>
        <end position="695"/>
    </location>
</feature>
<dbReference type="GO" id="GO:0016787">
    <property type="term" value="F:hydrolase activity"/>
    <property type="evidence" value="ECO:0007669"/>
    <property type="project" value="UniProtKB-KW"/>
</dbReference>
<feature type="compositionally biased region" description="Basic and acidic residues" evidence="6">
    <location>
        <begin position="659"/>
        <end position="670"/>
    </location>
</feature>
<feature type="compositionally biased region" description="Basic and acidic residues" evidence="6">
    <location>
        <begin position="101"/>
        <end position="110"/>
    </location>
</feature>
<organism evidence="10 11">
    <name type="scientific">Eleusine coracana subsp. coracana</name>
    <dbReference type="NCBI Taxonomy" id="191504"/>
    <lineage>
        <taxon>Eukaryota</taxon>
        <taxon>Viridiplantae</taxon>
        <taxon>Streptophyta</taxon>
        <taxon>Embryophyta</taxon>
        <taxon>Tracheophyta</taxon>
        <taxon>Spermatophyta</taxon>
        <taxon>Magnoliopsida</taxon>
        <taxon>Liliopsida</taxon>
        <taxon>Poales</taxon>
        <taxon>Poaceae</taxon>
        <taxon>PACMAD clade</taxon>
        <taxon>Chloridoideae</taxon>
        <taxon>Cynodonteae</taxon>
        <taxon>Eleusininae</taxon>
        <taxon>Eleusine</taxon>
    </lineage>
</organism>
<evidence type="ECO:0000256" key="3">
    <source>
        <dbReference type="ARBA" id="ARBA00022801"/>
    </source>
</evidence>
<keyword evidence="5" id="KW-0067">ATP-binding</keyword>
<comment type="caution">
    <text evidence="10">The sequence shown here is derived from an EMBL/GenBank/DDBJ whole genome shotgun (WGS) entry which is preliminary data.</text>
</comment>
<reference evidence="10" key="2">
    <citation type="submission" date="2021-12" db="EMBL/GenBank/DDBJ databases">
        <title>Resequencing data analysis of finger millet.</title>
        <authorList>
            <person name="Hatakeyama M."/>
            <person name="Aluri S."/>
            <person name="Balachadran M.T."/>
            <person name="Sivarajan S.R."/>
            <person name="Poveda L."/>
            <person name="Shimizu-Inatsugi R."/>
            <person name="Schlapbach R."/>
            <person name="Sreeman S.M."/>
            <person name="Shimizu K.K."/>
        </authorList>
    </citation>
    <scope>NUCLEOTIDE SEQUENCE</scope>
</reference>
<dbReference type="InterPro" id="IPR050534">
    <property type="entry name" value="Coronavir_polyprotein_1ab"/>
</dbReference>
<feature type="domain" description="DNA2/NAM7 helicase helicase" evidence="7">
    <location>
        <begin position="511"/>
        <end position="657"/>
    </location>
</feature>
<evidence type="ECO:0000256" key="5">
    <source>
        <dbReference type="ARBA" id="ARBA00022840"/>
    </source>
</evidence>
<keyword evidence="3" id="KW-0378">Hydrolase</keyword>
<evidence type="ECO:0000256" key="4">
    <source>
        <dbReference type="ARBA" id="ARBA00022806"/>
    </source>
</evidence>
<keyword evidence="2" id="KW-0547">Nucleotide-binding</keyword>
<protein>
    <recommendedName>
        <fullName evidence="12">Helicase ATP-binding domain-containing protein</fullName>
    </recommendedName>
</protein>
<feature type="domain" description="DNA2/NAM7 helicase-like C-terminal" evidence="8">
    <location>
        <begin position="764"/>
        <end position="809"/>
    </location>
</feature>
<evidence type="ECO:0000259" key="9">
    <source>
        <dbReference type="Pfam" id="PF21138"/>
    </source>
</evidence>
<name>A0AAV5FLH0_ELECO</name>
<feature type="compositionally biased region" description="Polar residues" evidence="6">
    <location>
        <begin position="77"/>
        <end position="88"/>
    </location>
</feature>
<dbReference type="EMBL" id="BQKI01000089">
    <property type="protein sequence ID" value="GJN36524.1"/>
    <property type="molecule type" value="Genomic_DNA"/>
</dbReference>
<keyword evidence="4" id="KW-0347">Helicase</keyword>
<evidence type="ECO:0000313" key="10">
    <source>
        <dbReference type="EMBL" id="GJN36524.1"/>
    </source>
</evidence>
<dbReference type="Pfam" id="PF21138">
    <property type="entry name" value="SMUBP-2_HCS1_1B"/>
    <property type="match status" value="1"/>
</dbReference>
<evidence type="ECO:0000259" key="7">
    <source>
        <dbReference type="Pfam" id="PF13086"/>
    </source>
</evidence>
<feature type="region of interest" description="Disordered" evidence="6">
    <location>
        <begin position="75"/>
        <end position="111"/>
    </location>
</feature>
<feature type="domain" description="Helicase SMUBP-2/HCS1 1B" evidence="9">
    <location>
        <begin position="343"/>
        <end position="420"/>
    </location>
</feature>
<dbReference type="GO" id="GO:0003723">
    <property type="term" value="F:RNA binding"/>
    <property type="evidence" value="ECO:0007669"/>
    <property type="project" value="InterPro"/>
</dbReference>
<evidence type="ECO:0000313" key="11">
    <source>
        <dbReference type="Proteomes" id="UP001054889"/>
    </source>
</evidence>
<dbReference type="Gene3D" id="3.40.50.300">
    <property type="entry name" value="P-loop containing nucleotide triphosphate hydrolases"/>
    <property type="match status" value="2"/>
</dbReference>
<dbReference type="GO" id="GO:0005524">
    <property type="term" value="F:ATP binding"/>
    <property type="evidence" value="ECO:0007669"/>
    <property type="project" value="UniProtKB-KW"/>
</dbReference>
<sequence length="821" mass="90923">MAFKLTKHRKSPRIWSFRFLFCCYTMRHRRTELKLLSLAAFPSCTNTAYNPSSRNGRLLLVSSAGPCEQVLSPADCHSSSAHGTNNNSIKKKGSRKRRWRNNKEKVKEEGSCLPSEYKASISKVKTYQSGDPLGQKELGHHVVQWLKKGMHLMASKFASSEIQDDGAELLLDGGSTDGHMGFVIQAQPYLFVAPMPKDQEALCFKASTHYPTLFDNFQRELRDVLLQHQNEGHISDWRSTQSWMLLKELAKSSEHRLAARKTKNVVMNTTLGISVDRTRLMQAKIDDFVKKMTDLLHLERDVELEFTQEELNATPVMDVNWKKPVQPVEYMVTHGQAQEQCDTICNLKVISSSTGLTGQHLVLFRVEGSHKLPPTRLSPGDMVCVRPCNSRGEAATSCMQGFVHSLGDDGCSITVALKSRRGDPSFSRLFEKSVRIDRIQALADAVTYERNCEAMMLLRKVGLQKRNESIVVVATLFGDKEDMMGLEKNNLIDWSESKVYDKSLSGYNYSFDSSQSRALALASNKKRPVLVIQGPPGTGKTGLLSYIIECVVHRGERVLVTAPSNAAVDNIVEKLSSTGLNVVRVGNPSRISPSVPSRSLRDIVAKKLQKFTEEFERKKSDLRKDLKHCIQDDSLASGIRQLLKKLGKDYKKKVKEMMKEALSDAEEGGHRQSRGPPSPLRGGDLPPPLLMRRGPTATNAPVLAREALGRSARSKKLSGEGQCGTPKGEVSAGPSKEGKCKPARGGGGAGLCGGQAARVERREVQSPYIAQVQMLRDKLEEYSVASGVEVSTIDSFQGREADAVVISMVSFDSSVYDFTDL</sequence>
<evidence type="ECO:0000259" key="8">
    <source>
        <dbReference type="Pfam" id="PF13087"/>
    </source>
</evidence>
<evidence type="ECO:0000256" key="1">
    <source>
        <dbReference type="ARBA" id="ARBA00007913"/>
    </source>
</evidence>
<feature type="region of interest" description="Disordered" evidence="6">
    <location>
        <begin position="659"/>
        <end position="749"/>
    </location>
</feature>
<dbReference type="SUPFAM" id="SSF52540">
    <property type="entry name" value="P-loop containing nucleoside triphosphate hydrolases"/>
    <property type="match status" value="1"/>
</dbReference>
<dbReference type="PANTHER" id="PTHR43788">
    <property type="entry name" value="DNA2/NAM7 HELICASE FAMILY MEMBER"/>
    <property type="match status" value="1"/>
</dbReference>
<evidence type="ECO:0000256" key="6">
    <source>
        <dbReference type="SAM" id="MobiDB-lite"/>
    </source>
</evidence>
<dbReference type="GO" id="GO:0043139">
    <property type="term" value="F:5'-3' DNA helicase activity"/>
    <property type="evidence" value="ECO:0007669"/>
    <property type="project" value="TreeGrafter"/>
</dbReference>
<dbReference type="InterPro" id="IPR041679">
    <property type="entry name" value="DNA2/NAM7-like_C"/>
</dbReference>
<accession>A0AAV5FLH0</accession>
<dbReference type="Gene3D" id="2.40.30.270">
    <property type="match status" value="1"/>
</dbReference>
<proteinExistence type="inferred from homology"/>
<dbReference type="Proteomes" id="UP001054889">
    <property type="component" value="Unassembled WGS sequence"/>
</dbReference>
<comment type="similarity">
    <text evidence="1">Belongs to the DNA2/NAM7 helicase family.</text>
</comment>